<dbReference type="EMBL" id="MU006238">
    <property type="protein sequence ID" value="KAF2820964.1"/>
    <property type="molecule type" value="Genomic_DNA"/>
</dbReference>
<organism evidence="2 3">
    <name type="scientific">Ophiobolus disseminans</name>
    <dbReference type="NCBI Taxonomy" id="1469910"/>
    <lineage>
        <taxon>Eukaryota</taxon>
        <taxon>Fungi</taxon>
        <taxon>Dikarya</taxon>
        <taxon>Ascomycota</taxon>
        <taxon>Pezizomycotina</taxon>
        <taxon>Dothideomycetes</taxon>
        <taxon>Pleosporomycetidae</taxon>
        <taxon>Pleosporales</taxon>
        <taxon>Pleosporineae</taxon>
        <taxon>Phaeosphaeriaceae</taxon>
        <taxon>Ophiobolus</taxon>
    </lineage>
</organism>
<gene>
    <name evidence="2" type="ORF">CC86DRAFT_106886</name>
</gene>
<feature type="compositionally biased region" description="Basic residues" evidence="1">
    <location>
        <begin position="15"/>
        <end position="25"/>
    </location>
</feature>
<reference evidence="2" key="1">
    <citation type="journal article" date="2020" name="Stud. Mycol.">
        <title>101 Dothideomycetes genomes: a test case for predicting lifestyles and emergence of pathogens.</title>
        <authorList>
            <person name="Haridas S."/>
            <person name="Albert R."/>
            <person name="Binder M."/>
            <person name="Bloem J."/>
            <person name="Labutti K."/>
            <person name="Salamov A."/>
            <person name="Andreopoulos B."/>
            <person name="Baker S."/>
            <person name="Barry K."/>
            <person name="Bills G."/>
            <person name="Bluhm B."/>
            <person name="Cannon C."/>
            <person name="Castanera R."/>
            <person name="Culley D."/>
            <person name="Daum C."/>
            <person name="Ezra D."/>
            <person name="Gonzalez J."/>
            <person name="Henrissat B."/>
            <person name="Kuo A."/>
            <person name="Liang C."/>
            <person name="Lipzen A."/>
            <person name="Lutzoni F."/>
            <person name="Magnuson J."/>
            <person name="Mondo S."/>
            <person name="Nolan M."/>
            <person name="Ohm R."/>
            <person name="Pangilinan J."/>
            <person name="Park H.-J."/>
            <person name="Ramirez L."/>
            <person name="Alfaro M."/>
            <person name="Sun H."/>
            <person name="Tritt A."/>
            <person name="Yoshinaga Y."/>
            <person name="Zwiers L.-H."/>
            <person name="Turgeon B."/>
            <person name="Goodwin S."/>
            <person name="Spatafora J."/>
            <person name="Crous P."/>
            <person name="Grigoriev I."/>
        </authorList>
    </citation>
    <scope>NUCLEOTIDE SEQUENCE</scope>
    <source>
        <strain evidence="2">CBS 113818</strain>
    </source>
</reference>
<dbReference type="Proteomes" id="UP000799424">
    <property type="component" value="Unassembled WGS sequence"/>
</dbReference>
<name>A0A6A6ZKU2_9PLEO</name>
<evidence type="ECO:0000256" key="1">
    <source>
        <dbReference type="SAM" id="MobiDB-lite"/>
    </source>
</evidence>
<feature type="region of interest" description="Disordered" evidence="1">
    <location>
        <begin position="127"/>
        <end position="150"/>
    </location>
</feature>
<dbReference type="AlphaFoldDB" id="A0A6A6ZKU2"/>
<evidence type="ECO:0000313" key="3">
    <source>
        <dbReference type="Proteomes" id="UP000799424"/>
    </source>
</evidence>
<feature type="compositionally biased region" description="Low complexity" evidence="1">
    <location>
        <begin position="42"/>
        <end position="60"/>
    </location>
</feature>
<accession>A0A6A6ZKU2</accession>
<proteinExistence type="predicted"/>
<feature type="region of interest" description="Disordered" evidence="1">
    <location>
        <begin position="1"/>
        <end position="94"/>
    </location>
</feature>
<keyword evidence="3" id="KW-1185">Reference proteome</keyword>
<protein>
    <submittedName>
        <fullName evidence="2">Uncharacterized protein</fullName>
    </submittedName>
</protein>
<evidence type="ECO:0000313" key="2">
    <source>
        <dbReference type="EMBL" id="KAF2820964.1"/>
    </source>
</evidence>
<sequence length="175" mass="18516">MGGDGAGALGSARRQGVRVCRRWGRSRGETVLQRRRPRDDATATATATATGSAGDASVGSIRQPAPVKGARGEVGAEGPPASCAATMGGGRDGVEAQRSEVLRRRGEDVDGRREGWVQQLVRAFHPTSQRSWEDGRSGPKRAGPHTLHATPPWGLRARECWGVCLVVTVQGPRCD</sequence>